<reference evidence="2 3" key="1">
    <citation type="journal article" date="2015" name="Sci. Rep.">
        <title>Genome of the facultative scuticociliatosis pathogen Pseudocohnilembus persalinus provides insight into its virulence through horizontal gene transfer.</title>
        <authorList>
            <person name="Xiong J."/>
            <person name="Wang G."/>
            <person name="Cheng J."/>
            <person name="Tian M."/>
            <person name="Pan X."/>
            <person name="Warren A."/>
            <person name="Jiang C."/>
            <person name="Yuan D."/>
            <person name="Miao W."/>
        </authorList>
    </citation>
    <scope>NUCLEOTIDE SEQUENCE [LARGE SCALE GENOMIC DNA]</scope>
    <source>
        <strain evidence="2">36N120E</strain>
    </source>
</reference>
<dbReference type="EMBL" id="LDAU01000170">
    <property type="protein sequence ID" value="KRX01505.1"/>
    <property type="molecule type" value="Genomic_DNA"/>
</dbReference>
<proteinExistence type="predicted"/>
<evidence type="ECO:0000313" key="3">
    <source>
        <dbReference type="Proteomes" id="UP000054937"/>
    </source>
</evidence>
<accession>A0A0V0QGT2</accession>
<sequence>MEEEEEHSEDEFDSQEDLYVEFNTQDYEFIQRICLQTDQFKEYLFEIMYKDWQESDIDQNKNFDEKQKALIKEFLRKTPQYKICAESNDEENEDDGGGSEWESENSFKEDLGVGDLSEQDLKYIEEWKKQSDQLQNYIIEKKSNLSKYNFSEEEKQFIKDFKNQSREIKHFVGYDYIEF</sequence>
<name>A0A0V0QGT2_PSEPJ</name>
<dbReference type="InParanoid" id="A0A0V0QGT2"/>
<keyword evidence="3" id="KW-1185">Reference proteome</keyword>
<comment type="caution">
    <text evidence="2">The sequence shown here is derived from an EMBL/GenBank/DDBJ whole genome shotgun (WGS) entry which is preliminary data.</text>
</comment>
<organism evidence="2 3">
    <name type="scientific">Pseudocohnilembus persalinus</name>
    <name type="common">Ciliate</name>
    <dbReference type="NCBI Taxonomy" id="266149"/>
    <lineage>
        <taxon>Eukaryota</taxon>
        <taxon>Sar</taxon>
        <taxon>Alveolata</taxon>
        <taxon>Ciliophora</taxon>
        <taxon>Intramacronucleata</taxon>
        <taxon>Oligohymenophorea</taxon>
        <taxon>Scuticociliatia</taxon>
        <taxon>Philasterida</taxon>
        <taxon>Pseudocohnilembidae</taxon>
        <taxon>Pseudocohnilembus</taxon>
    </lineage>
</organism>
<protein>
    <submittedName>
        <fullName evidence="2">Uncharacterized protein</fullName>
    </submittedName>
</protein>
<dbReference type="Proteomes" id="UP000054937">
    <property type="component" value="Unassembled WGS sequence"/>
</dbReference>
<feature type="region of interest" description="Disordered" evidence="1">
    <location>
        <begin position="84"/>
        <end position="109"/>
    </location>
</feature>
<feature type="compositionally biased region" description="Acidic residues" evidence="1">
    <location>
        <begin position="87"/>
        <end position="103"/>
    </location>
</feature>
<evidence type="ECO:0000256" key="1">
    <source>
        <dbReference type="SAM" id="MobiDB-lite"/>
    </source>
</evidence>
<gene>
    <name evidence="2" type="ORF">PPERSA_01408</name>
</gene>
<dbReference type="AlphaFoldDB" id="A0A0V0QGT2"/>
<evidence type="ECO:0000313" key="2">
    <source>
        <dbReference type="EMBL" id="KRX01505.1"/>
    </source>
</evidence>